<dbReference type="RefSeq" id="WP_345228209.1">
    <property type="nucleotide sequence ID" value="NZ_BAABHA010000016.1"/>
</dbReference>
<comment type="caution">
    <text evidence="7">The sequence shown here is derived from an EMBL/GenBank/DDBJ whole genome shotgun (WGS) entry which is preliminary data.</text>
</comment>
<dbReference type="CDD" id="cd02966">
    <property type="entry name" value="TlpA_like_family"/>
    <property type="match status" value="1"/>
</dbReference>
<dbReference type="Gene3D" id="3.40.30.10">
    <property type="entry name" value="Glutaredoxin"/>
    <property type="match status" value="1"/>
</dbReference>
<dbReference type="InterPro" id="IPR013766">
    <property type="entry name" value="Thioredoxin_domain"/>
</dbReference>
<feature type="chain" id="PRO_5046847767" description="Thioredoxin domain-containing protein" evidence="5">
    <location>
        <begin position="24"/>
        <end position="468"/>
    </location>
</feature>
<name>A0ABP8JPE7_9BACT</name>
<dbReference type="EMBL" id="BAABHA010000016">
    <property type="protein sequence ID" value="GAA4394112.1"/>
    <property type="molecule type" value="Genomic_DNA"/>
</dbReference>
<evidence type="ECO:0000313" key="8">
    <source>
        <dbReference type="Proteomes" id="UP001500454"/>
    </source>
</evidence>
<dbReference type="PROSITE" id="PS51352">
    <property type="entry name" value="THIOREDOXIN_2"/>
    <property type="match status" value="1"/>
</dbReference>
<evidence type="ECO:0000256" key="5">
    <source>
        <dbReference type="SAM" id="SignalP"/>
    </source>
</evidence>
<evidence type="ECO:0000313" key="7">
    <source>
        <dbReference type="EMBL" id="GAA4394112.1"/>
    </source>
</evidence>
<keyword evidence="5" id="KW-0732">Signal</keyword>
<evidence type="ECO:0000256" key="1">
    <source>
        <dbReference type="ARBA" id="ARBA00004196"/>
    </source>
</evidence>
<proteinExistence type="predicted"/>
<keyword evidence="4" id="KW-0676">Redox-active center</keyword>
<keyword evidence="3" id="KW-1015">Disulfide bond</keyword>
<dbReference type="PROSITE" id="PS51257">
    <property type="entry name" value="PROKAR_LIPOPROTEIN"/>
    <property type="match status" value="1"/>
</dbReference>
<dbReference type="Pfam" id="PF08534">
    <property type="entry name" value="Redoxin"/>
    <property type="match status" value="1"/>
</dbReference>
<dbReference type="InterPro" id="IPR013740">
    <property type="entry name" value="Redoxin"/>
</dbReference>
<keyword evidence="8" id="KW-1185">Reference proteome</keyword>
<keyword evidence="2" id="KW-0201">Cytochrome c-type biogenesis</keyword>
<gene>
    <name evidence="7" type="ORF">GCM10023186_46310</name>
</gene>
<accession>A0ABP8JPE7</accession>
<evidence type="ECO:0000256" key="3">
    <source>
        <dbReference type="ARBA" id="ARBA00023157"/>
    </source>
</evidence>
<protein>
    <recommendedName>
        <fullName evidence="6">Thioredoxin domain-containing protein</fullName>
    </recommendedName>
</protein>
<evidence type="ECO:0000259" key="6">
    <source>
        <dbReference type="PROSITE" id="PS51352"/>
    </source>
</evidence>
<evidence type="ECO:0000256" key="4">
    <source>
        <dbReference type="ARBA" id="ARBA00023284"/>
    </source>
</evidence>
<feature type="domain" description="Thioredoxin" evidence="6">
    <location>
        <begin position="314"/>
        <end position="468"/>
    </location>
</feature>
<organism evidence="7 8">
    <name type="scientific">Hymenobacter koreensis</name>
    <dbReference type="NCBI Taxonomy" id="1084523"/>
    <lineage>
        <taxon>Bacteria</taxon>
        <taxon>Pseudomonadati</taxon>
        <taxon>Bacteroidota</taxon>
        <taxon>Cytophagia</taxon>
        <taxon>Cytophagales</taxon>
        <taxon>Hymenobacteraceae</taxon>
        <taxon>Hymenobacter</taxon>
    </lineage>
</organism>
<dbReference type="InterPro" id="IPR050553">
    <property type="entry name" value="Thioredoxin_ResA/DsbE_sf"/>
</dbReference>
<comment type="subcellular location">
    <subcellularLocation>
        <location evidence="1">Cell envelope</location>
    </subcellularLocation>
</comment>
<dbReference type="Proteomes" id="UP001500454">
    <property type="component" value="Unassembled WGS sequence"/>
</dbReference>
<dbReference type="PANTHER" id="PTHR42852">
    <property type="entry name" value="THIOL:DISULFIDE INTERCHANGE PROTEIN DSBE"/>
    <property type="match status" value="1"/>
</dbReference>
<sequence length="468" mass="52693">MVKLAKECLSTLMFVLLACWCNAQGKALPTVLIGSGDDIFFSYLNDYNDRVRFLMERDSATNTTPPVTLYLTEPTLLEFNANFRQYRVYAAPGDTIHVIANRKSNLYYHFAGRKQKQVAFFNDLEAAGLGLGYPDVVSLKFNPTRYTSYEGNLRGNREKRLAILHNYQALGYLDPSFFAFALSLIHQQYVFALLYPYYDTPAIKQYPAAYVTMIHQSPVRSLVQENQFLNTSQHYRNVVRGYNNFLSRNATGTPMAFATLYRNALDSLRGPARDYELFSLLKDNINGGLDDYRGVYTGFRTACTSRSYVAYIDSLVGRHQGLVTLPKLLNTQLEDPSGAALTWQKILAKNKGKVLYIDLWASWCGPCLAQVPASHKLMQALADKPVAFIYLSVDADKQKWRKALQSTGIDAPGSQQYLLNAESDLAKYLNAPPIPRYVLINQNGIPVGLDAPRPSDMNALKMVLNIVR</sequence>
<dbReference type="PANTHER" id="PTHR42852:SF6">
    <property type="entry name" value="THIOL:DISULFIDE INTERCHANGE PROTEIN DSBE"/>
    <property type="match status" value="1"/>
</dbReference>
<feature type="signal peptide" evidence="5">
    <location>
        <begin position="1"/>
        <end position="23"/>
    </location>
</feature>
<evidence type="ECO:0000256" key="2">
    <source>
        <dbReference type="ARBA" id="ARBA00022748"/>
    </source>
</evidence>
<dbReference type="InterPro" id="IPR036249">
    <property type="entry name" value="Thioredoxin-like_sf"/>
</dbReference>
<dbReference type="SUPFAM" id="SSF52833">
    <property type="entry name" value="Thioredoxin-like"/>
    <property type="match status" value="1"/>
</dbReference>
<reference evidence="8" key="1">
    <citation type="journal article" date="2019" name="Int. J. Syst. Evol. Microbiol.">
        <title>The Global Catalogue of Microorganisms (GCM) 10K type strain sequencing project: providing services to taxonomists for standard genome sequencing and annotation.</title>
        <authorList>
            <consortium name="The Broad Institute Genomics Platform"/>
            <consortium name="The Broad Institute Genome Sequencing Center for Infectious Disease"/>
            <person name="Wu L."/>
            <person name="Ma J."/>
        </authorList>
    </citation>
    <scope>NUCLEOTIDE SEQUENCE [LARGE SCALE GENOMIC DNA]</scope>
    <source>
        <strain evidence="8">JCM 17924</strain>
    </source>
</reference>